<reference evidence="7" key="1">
    <citation type="submission" date="2021-01" db="EMBL/GenBank/DDBJ databases">
        <title>Whole genome shotgun sequence of Actinoplanes rishiriensis NBRC 108556.</title>
        <authorList>
            <person name="Komaki H."/>
            <person name="Tamura T."/>
        </authorList>
    </citation>
    <scope>NUCLEOTIDE SEQUENCE</scope>
    <source>
        <strain evidence="7">NBRC 108556</strain>
    </source>
</reference>
<feature type="transmembrane region" description="Helical" evidence="5">
    <location>
        <begin position="21"/>
        <end position="39"/>
    </location>
</feature>
<dbReference type="EMBL" id="BOMV01000012">
    <property type="protein sequence ID" value="GIE94281.1"/>
    <property type="molecule type" value="Genomic_DNA"/>
</dbReference>
<keyword evidence="5" id="KW-0812">Transmembrane</keyword>
<dbReference type="AlphaFoldDB" id="A0A919MNQ5"/>
<dbReference type="InterPro" id="IPR050482">
    <property type="entry name" value="Sensor_HK_TwoCompSys"/>
</dbReference>
<organism evidence="7 8">
    <name type="scientific">Paractinoplanes rishiriensis</name>
    <dbReference type="NCBI Taxonomy" id="1050105"/>
    <lineage>
        <taxon>Bacteria</taxon>
        <taxon>Bacillati</taxon>
        <taxon>Actinomycetota</taxon>
        <taxon>Actinomycetes</taxon>
        <taxon>Micromonosporales</taxon>
        <taxon>Micromonosporaceae</taxon>
        <taxon>Paractinoplanes</taxon>
    </lineage>
</organism>
<evidence type="ECO:0000256" key="5">
    <source>
        <dbReference type="SAM" id="Phobius"/>
    </source>
</evidence>
<dbReference type="GO" id="GO:0016020">
    <property type="term" value="C:membrane"/>
    <property type="evidence" value="ECO:0007669"/>
    <property type="project" value="InterPro"/>
</dbReference>
<accession>A0A919MNQ5</accession>
<dbReference type="Proteomes" id="UP000636960">
    <property type="component" value="Unassembled WGS sequence"/>
</dbReference>
<feature type="region of interest" description="Disordered" evidence="4">
    <location>
        <begin position="399"/>
        <end position="439"/>
    </location>
</feature>
<keyword evidence="8" id="KW-1185">Reference proteome</keyword>
<comment type="caution">
    <text evidence="7">The sequence shown here is derived from an EMBL/GenBank/DDBJ whole genome shotgun (WGS) entry which is preliminary data.</text>
</comment>
<feature type="transmembrane region" description="Helical" evidence="5">
    <location>
        <begin position="161"/>
        <end position="182"/>
    </location>
</feature>
<name>A0A919MNQ5_9ACTN</name>
<evidence type="ECO:0000256" key="3">
    <source>
        <dbReference type="ARBA" id="ARBA00023012"/>
    </source>
</evidence>
<dbReference type="Pfam" id="PF07730">
    <property type="entry name" value="HisKA_3"/>
    <property type="match status" value="1"/>
</dbReference>
<evidence type="ECO:0000259" key="6">
    <source>
        <dbReference type="Pfam" id="PF07730"/>
    </source>
</evidence>
<dbReference type="Gene3D" id="3.30.565.10">
    <property type="entry name" value="Histidine kinase-like ATPase, C-terminal domain"/>
    <property type="match status" value="1"/>
</dbReference>
<gene>
    <name evidence="7" type="ORF">Ari01nite_17460</name>
</gene>
<feature type="domain" description="Signal transduction histidine kinase subgroup 3 dimerisation and phosphoacceptor" evidence="6">
    <location>
        <begin position="203"/>
        <end position="269"/>
    </location>
</feature>
<dbReference type="PANTHER" id="PTHR24421:SF63">
    <property type="entry name" value="SENSOR HISTIDINE KINASE DESK"/>
    <property type="match status" value="1"/>
</dbReference>
<sequence length="439" mass="45690">MFRWWRERSQAARFDLSVRGSFYLNFGIVVALATVSLMSDLGDGTWLVLLLFAAQAVCCTLLVRAGLDHHAGRRSRPVVLAVVAVAVTAAGVLAAYLAYPDADPDRQDGPANAILVILGGCLVAALTTAVRSYVTVATGLALCATAYGISAAQGVRNIPGLLAFGFMLLVVGLACRVTTWMLDVVWELDRARQVQAGLAVAEERLRFARDLHDVVGRTLSVIALKSELAAQLARRGRDSAIDEMLEVRRIAQESLDELRAVVGGYRAADLDSELAGARSLLASAGIECRMIGDGSGLPAEVQGTLGWAVREGTTNVLRHSDARTCTITLRGAAAGEVTLTMDNDGVRAPAPAAGSRVRFGSGLVGLAERLAALGGTATAERHGKDSFRLTITLSAAPAAASRSAAPPAPAPPLTIPAATATAPEPPISAGDVAGEREPA</sequence>
<dbReference type="InterPro" id="IPR036890">
    <property type="entry name" value="HATPase_C_sf"/>
</dbReference>
<evidence type="ECO:0000256" key="2">
    <source>
        <dbReference type="ARBA" id="ARBA00022777"/>
    </source>
</evidence>
<feature type="transmembrane region" description="Helical" evidence="5">
    <location>
        <begin position="79"/>
        <end position="99"/>
    </location>
</feature>
<evidence type="ECO:0000256" key="1">
    <source>
        <dbReference type="ARBA" id="ARBA00022679"/>
    </source>
</evidence>
<dbReference type="Gene3D" id="1.20.5.1930">
    <property type="match status" value="1"/>
</dbReference>
<feature type="transmembrane region" description="Helical" evidence="5">
    <location>
        <begin position="45"/>
        <end position="67"/>
    </location>
</feature>
<keyword evidence="5" id="KW-0472">Membrane</keyword>
<dbReference type="InterPro" id="IPR011712">
    <property type="entry name" value="Sig_transdc_His_kin_sub3_dim/P"/>
</dbReference>
<keyword evidence="2 7" id="KW-0418">Kinase</keyword>
<dbReference type="CDD" id="cd16917">
    <property type="entry name" value="HATPase_UhpB-NarQ-NarX-like"/>
    <property type="match status" value="1"/>
</dbReference>
<protein>
    <submittedName>
        <fullName evidence="7">Histidine kinase</fullName>
    </submittedName>
</protein>
<proteinExistence type="predicted"/>
<evidence type="ECO:0000313" key="8">
    <source>
        <dbReference type="Proteomes" id="UP000636960"/>
    </source>
</evidence>
<keyword evidence="5" id="KW-1133">Transmembrane helix</keyword>
<keyword evidence="1" id="KW-0808">Transferase</keyword>
<evidence type="ECO:0000313" key="7">
    <source>
        <dbReference type="EMBL" id="GIE94281.1"/>
    </source>
</evidence>
<evidence type="ECO:0000256" key="4">
    <source>
        <dbReference type="SAM" id="MobiDB-lite"/>
    </source>
</evidence>
<dbReference type="PANTHER" id="PTHR24421">
    <property type="entry name" value="NITRATE/NITRITE SENSOR PROTEIN NARX-RELATED"/>
    <property type="match status" value="1"/>
</dbReference>
<dbReference type="GO" id="GO:0046983">
    <property type="term" value="F:protein dimerization activity"/>
    <property type="evidence" value="ECO:0007669"/>
    <property type="project" value="InterPro"/>
</dbReference>
<keyword evidence="3" id="KW-0902">Two-component regulatory system</keyword>
<dbReference type="GO" id="GO:0000155">
    <property type="term" value="F:phosphorelay sensor kinase activity"/>
    <property type="evidence" value="ECO:0007669"/>
    <property type="project" value="InterPro"/>
</dbReference>
<feature type="transmembrane region" description="Helical" evidence="5">
    <location>
        <begin position="111"/>
        <end position="130"/>
    </location>
</feature>
<dbReference type="RefSeq" id="WP_203780598.1">
    <property type="nucleotide sequence ID" value="NZ_BOMV01000012.1"/>
</dbReference>